<keyword evidence="4 8" id="KW-0479">Metal-binding</keyword>
<reference evidence="11 12" key="1">
    <citation type="submission" date="2018-03" db="EMBL/GenBank/DDBJ databases">
        <title>Genomic Encyclopedia of Archaeal and Bacterial Type Strains, Phase II (KMG-II): from individual species to whole genera.</title>
        <authorList>
            <person name="Goeker M."/>
        </authorList>
    </citation>
    <scope>NUCLEOTIDE SEQUENCE [LARGE SCALE GENOMIC DNA]</scope>
    <source>
        <strain evidence="11 12">DSM 45416</strain>
    </source>
</reference>
<keyword evidence="5 8" id="KW-0255">Endonuclease</keyword>
<dbReference type="Pfam" id="PF12706">
    <property type="entry name" value="Lactamase_B_2"/>
    <property type="match status" value="1"/>
</dbReference>
<keyword evidence="7 8" id="KW-0862">Zinc</keyword>
<dbReference type="Gene3D" id="3.60.15.10">
    <property type="entry name" value="Ribonuclease Z/Hydroxyacylglutathione hydrolase-like"/>
    <property type="match status" value="1"/>
</dbReference>
<accession>A0A2T0TVV3</accession>
<feature type="binding site" evidence="8">
    <location>
        <position position="201"/>
    </location>
    <ligand>
        <name>Zn(2+)</name>
        <dbReference type="ChEBI" id="CHEBI:29105"/>
        <label>1</label>
        <note>catalytic</note>
    </ligand>
</feature>
<dbReference type="NCBIfam" id="NF000805">
    <property type="entry name" value="PRK00055.2-3"/>
    <property type="match status" value="1"/>
</dbReference>
<dbReference type="PANTHER" id="PTHR46018:SF2">
    <property type="entry name" value="ZINC PHOSPHODIESTERASE ELAC PROTEIN 1"/>
    <property type="match status" value="1"/>
</dbReference>
<dbReference type="HAMAP" id="MF_01818">
    <property type="entry name" value="RNase_Z_BN"/>
    <property type="match status" value="1"/>
</dbReference>
<comment type="subunit">
    <text evidence="1 8">Homodimer.</text>
</comment>
<evidence type="ECO:0000259" key="10">
    <source>
        <dbReference type="Pfam" id="PF12706"/>
    </source>
</evidence>
<dbReference type="InterPro" id="IPR036866">
    <property type="entry name" value="RibonucZ/Hydroxyglut_hydro"/>
</dbReference>
<keyword evidence="2 8" id="KW-0819">tRNA processing</keyword>
<organism evidence="11 12">
    <name type="scientific">Geodermatophilus tzadiensis</name>
    <dbReference type="NCBI Taxonomy" id="1137988"/>
    <lineage>
        <taxon>Bacteria</taxon>
        <taxon>Bacillati</taxon>
        <taxon>Actinomycetota</taxon>
        <taxon>Actinomycetes</taxon>
        <taxon>Geodermatophilales</taxon>
        <taxon>Geodermatophilaceae</taxon>
        <taxon>Geodermatophilus</taxon>
    </lineage>
</organism>
<keyword evidence="6 8" id="KW-0378">Hydrolase</keyword>
<feature type="domain" description="Metallo-beta-lactamase" evidence="9">
    <location>
        <begin position="13"/>
        <end position="138"/>
    </location>
</feature>
<evidence type="ECO:0000256" key="4">
    <source>
        <dbReference type="ARBA" id="ARBA00022723"/>
    </source>
</evidence>
<keyword evidence="12" id="KW-1185">Reference proteome</keyword>
<dbReference type="PANTHER" id="PTHR46018">
    <property type="entry name" value="ZINC PHOSPHODIESTERASE ELAC PROTEIN 1"/>
    <property type="match status" value="1"/>
</dbReference>
<sequence>MLGTASQVPTRTRNHNGYLLRWDGRGFLFDPGEGTQRQMLLAGVPSSAVHRVFVSHFHGDHCLGLPGVLQRMSLDGVAHPVVTHYPASGQEFYDRLRHASVFADRADVRAAPVTGEGVLAEDPVGTWEARRLEHPVESFGYRLVEPGGRRMLPDRLAAAGVAGPDVGRLQRDGVLRGGERTVRLEDVSEPRPGQRFAFVMDTRLCDGVPALAEGADLLVVEATFLAEDAALAERHGHLTARQAARVAAECGVRRLVLSHFSQRYRDPRRLEDEARAEYDGDLVVAADLQRVPVPARRG</sequence>
<comment type="caution">
    <text evidence="11">The sequence shown here is derived from an EMBL/GenBank/DDBJ whole genome shotgun (WGS) entry which is preliminary data.</text>
</comment>
<evidence type="ECO:0000256" key="2">
    <source>
        <dbReference type="ARBA" id="ARBA00022694"/>
    </source>
</evidence>
<comment type="similarity">
    <text evidence="8">Belongs to the RNase Z family.</text>
</comment>
<feature type="active site" description="Proton acceptor" evidence="8">
    <location>
        <position position="60"/>
    </location>
</feature>
<keyword evidence="3 8" id="KW-0540">Nuclease</keyword>
<comment type="cofactor">
    <cofactor evidence="8">
        <name>Zn(2+)</name>
        <dbReference type="ChEBI" id="CHEBI:29105"/>
    </cofactor>
    <text evidence="8">Binds 2 Zn(2+) ions.</text>
</comment>
<feature type="binding site" evidence="8">
    <location>
        <position position="60"/>
    </location>
    <ligand>
        <name>Zn(2+)</name>
        <dbReference type="ChEBI" id="CHEBI:29105"/>
        <label>2</label>
        <note>catalytic</note>
    </ligand>
</feature>
<evidence type="ECO:0000313" key="11">
    <source>
        <dbReference type="EMBL" id="PRY49797.1"/>
    </source>
</evidence>
<dbReference type="Pfam" id="PF00753">
    <property type="entry name" value="Lactamase_B"/>
    <property type="match status" value="1"/>
</dbReference>
<feature type="binding site" evidence="8">
    <location>
        <position position="134"/>
    </location>
    <ligand>
        <name>Zn(2+)</name>
        <dbReference type="ChEBI" id="CHEBI:29105"/>
        <label>1</label>
        <note>catalytic</note>
    </ligand>
</feature>
<dbReference type="InterPro" id="IPR013471">
    <property type="entry name" value="RNase_Z/BN"/>
</dbReference>
<dbReference type="CDD" id="cd07717">
    <property type="entry name" value="RNaseZ_ZiPD-like_MBL-fold"/>
    <property type="match status" value="1"/>
</dbReference>
<dbReference type="EMBL" id="PVTG01000005">
    <property type="protein sequence ID" value="PRY49797.1"/>
    <property type="molecule type" value="Genomic_DNA"/>
</dbReference>
<evidence type="ECO:0000256" key="6">
    <source>
        <dbReference type="ARBA" id="ARBA00022801"/>
    </source>
</evidence>
<evidence type="ECO:0000256" key="5">
    <source>
        <dbReference type="ARBA" id="ARBA00022759"/>
    </source>
</evidence>
<evidence type="ECO:0000259" key="9">
    <source>
        <dbReference type="Pfam" id="PF00753"/>
    </source>
</evidence>
<protein>
    <recommendedName>
        <fullName evidence="8">Ribonuclease Z</fullName>
        <shortName evidence="8">RNase Z</shortName>
        <ecNumber evidence="8">3.1.26.11</ecNumber>
    </recommendedName>
    <alternativeName>
        <fullName evidence="8">tRNA 3 endonuclease</fullName>
    </alternativeName>
    <alternativeName>
        <fullName evidence="8">tRNase Z</fullName>
    </alternativeName>
</protein>
<evidence type="ECO:0000313" key="12">
    <source>
        <dbReference type="Proteomes" id="UP000239210"/>
    </source>
</evidence>
<evidence type="ECO:0000256" key="3">
    <source>
        <dbReference type="ARBA" id="ARBA00022722"/>
    </source>
</evidence>
<feature type="binding site" evidence="8">
    <location>
        <position position="58"/>
    </location>
    <ligand>
        <name>Zn(2+)</name>
        <dbReference type="ChEBI" id="CHEBI:29105"/>
        <label>1</label>
        <note>catalytic</note>
    </ligand>
</feature>
<proteinExistence type="inferred from homology"/>
<evidence type="ECO:0000256" key="1">
    <source>
        <dbReference type="ARBA" id="ARBA00011738"/>
    </source>
</evidence>
<evidence type="ECO:0000256" key="7">
    <source>
        <dbReference type="ARBA" id="ARBA00022833"/>
    </source>
</evidence>
<feature type="binding site" evidence="8">
    <location>
        <position position="56"/>
    </location>
    <ligand>
        <name>Zn(2+)</name>
        <dbReference type="ChEBI" id="CHEBI:29105"/>
        <label>1</label>
        <note>catalytic</note>
    </ligand>
</feature>
<dbReference type="EC" id="3.1.26.11" evidence="8"/>
<dbReference type="AlphaFoldDB" id="A0A2T0TVV3"/>
<name>A0A2T0TVV3_9ACTN</name>
<comment type="catalytic activity">
    <reaction evidence="8">
        <text>Endonucleolytic cleavage of RNA, removing extra 3' nucleotides from tRNA precursor, generating 3' termini of tRNAs. A 3'-hydroxy group is left at the tRNA terminus and a 5'-phosphoryl group is left at the trailer molecule.</text>
        <dbReference type="EC" id="3.1.26.11"/>
    </reaction>
</comment>
<dbReference type="SUPFAM" id="SSF56281">
    <property type="entry name" value="Metallo-hydrolase/oxidoreductase"/>
    <property type="match status" value="1"/>
</dbReference>
<dbReference type="Proteomes" id="UP000239210">
    <property type="component" value="Unassembled WGS sequence"/>
</dbReference>
<feature type="binding site" evidence="8">
    <location>
        <position position="259"/>
    </location>
    <ligand>
        <name>Zn(2+)</name>
        <dbReference type="ChEBI" id="CHEBI:29105"/>
        <label>2</label>
        <note>catalytic</note>
    </ligand>
</feature>
<comment type="function">
    <text evidence="8">Zinc phosphodiesterase, which displays some tRNA 3'-processing endonuclease activity. Probably involved in tRNA maturation, by removing a 3'-trailer from precursor tRNA.</text>
</comment>
<feature type="binding site" evidence="8">
    <location>
        <position position="61"/>
    </location>
    <ligand>
        <name>Zn(2+)</name>
        <dbReference type="ChEBI" id="CHEBI:29105"/>
        <label>2</label>
        <note>catalytic</note>
    </ligand>
</feature>
<feature type="domain" description="Metallo-beta-lactamase" evidence="10">
    <location>
        <begin position="191"/>
        <end position="260"/>
    </location>
</feature>
<dbReference type="GO" id="GO:0042781">
    <property type="term" value="F:3'-tRNA processing endoribonuclease activity"/>
    <property type="evidence" value="ECO:0007669"/>
    <property type="project" value="UniProtKB-UniRule"/>
</dbReference>
<gene>
    <name evidence="8" type="primary">rnz</name>
    <name evidence="11" type="ORF">LY71_105242</name>
</gene>
<feature type="binding site" evidence="8">
    <location>
        <position position="201"/>
    </location>
    <ligand>
        <name>Zn(2+)</name>
        <dbReference type="ChEBI" id="CHEBI:29105"/>
        <label>2</label>
        <note>catalytic</note>
    </ligand>
</feature>
<evidence type="ECO:0000256" key="8">
    <source>
        <dbReference type="HAMAP-Rule" id="MF_01818"/>
    </source>
</evidence>
<dbReference type="InterPro" id="IPR001279">
    <property type="entry name" value="Metallo-B-lactamas"/>
</dbReference>
<dbReference type="GO" id="GO:0008270">
    <property type="term" value="F:zinc ion binding"/>
    <property type="evidence" value="ECO:0007669"/>
    <property type="project" value="UniProtKB-UniRule"/>
</dbReference>